<reference evidence="8 9" key="1">
    <citation type="submission" date="2020-06" db="EMBL/GenBank/DDBJ databases">
        <title>Transcriptomic and genomic resources for Thalictrum thalictroides and T. hernandezii: Facilitating candidate gene discovery in an emerging model plant lineage.</title>
        <authorList>
            <person name="Arias T."/>
            <person name="Riano-Pachon D.M."/>
            <person name="Di Stilio V.S."/>
        </authorList>
    </citation>
    <scope>NUCLEOTIDE SEQUENCE [LARGE SCALE GENOMIC DNA]</scope>
    <source>
        <strain evidence="9">cv. WT478/WT964</strain>
        <tissue evidence="8">Leaves</tissue>
    </source>
</reference>
<comment type="similarity">
    <text evidence="1">Belongs to the FLX family.</text>
</comment>
<protein>
    <submittedName>
        <fullName evidence="8">Flx-like</fullName>
    </submittedName>
</protein>
<dbReference type="GO" id="GO:0009908">
    <property type="term" value="P:flower development"/>
    <property type="evidence" value="ECO:0007669"/>
    <property type="project" value="UniProtKB-KW"/>
</dbReference>
<keyword evidence="3" id="KW-0221">Differentiation</keyword>
<keyword evidence="2" id="KW-0217">Developmental protein</keyword>
<proteinExistence type="inferred from homology"/>
<dbReference type="Proteomes" id="UP000554482">
    <property type="component" value="Unassembled WGS sequence"/>
</dbReference>
<organism evidence="8 9">
    <name type="scientific">Thalictrum thalictroides</name>
    <name type="common">Rue-anemone</name>
    <name type="synonym">Anemone thalictroides</name>
    <dbReference type="NCBI Taxonomy" id="46969"/>
    <lineage>
        <taxon>Eukaryota</taxon>
        <taxon>Viridiplantae</taxon>
        <taxon>Streptophyta</taxon>
        <taxon>Embryophyta</taxon>
        <taxon>Tracheophyta</taxon>
        <taxon>Spermatophyta</taxon>
        <taxon>Magnoliopsida</taxon>
        <taxon>Ranunculales</taxon>
        <taxon>Ranunculaceae</taxon>
        <taxon>Thalictroideae</taxon>
        <taxon>Thalictrum</taxon>
    </lineage>
</organism>
<evidence type="ECO:0000256" key="6">
    <source>
        <dbReference type="SAM" id="Coils"/>
    </source>
</evidence>
<evidence type="ECO:0000256" key="3">
    <source>
        <dbReference type="ARBA" id="ARBA00022782"/>
    </source>
</evidence>
<gene>
    <name evidence="8" type="ORF">FRX31_007794</name>
</gene>
<feature type="region of interest" description="Disordered" evidence="7">
    <location>
        <begin position="364"/>
        <end position="406"/>
    </location>
</feature>
<evidence type="ECO:0000256" key="1">
    <source>
        <dbReference type="ARBA" id="ARBA00005405"/>
    </source>
</evidence>
<evidence type="ECO:0000313" key="8">
    <source>
        <dbReference type="EMBL" id="KAF5202619.1"/>
    </source>
</evidence>
<sequence>MGSKGLVPPPLVRMPLPGPGLMHSDPFGRSIRPLPGAYPPFDILPPPEVLEQKLSVQYLEIQRLATENQRLSATHLALRQELTAAQHELQRLHAQVSAIKHEKEQQMRGLMDKIAKMEHDLQAAEPIKTELQEERANCQNLNAARQDLITKVQCLTKDYQRTHFEVQQIPALMAELESLRQEYQHCRATYDYEKNLYHDHYETLQVMENNYVSMVREVEKLRAELATAANIELKTGAPYAATMEHKVNEVVGHQPFGQNAYDNGYNVSQAHGALATASPHDRRPAESAPAQSGYEAPKIPGYEALGGPGYETATGSGYEVPKVFRYDTTPLRSASVRQGQVAAHGNSVPYVSATLPSLVGGYNAHPRGGNRATPPNVTGGGSATKLPNHAGGAYEAQFRGGNTVQR</sequence>
<evidence type="ECO:0000256" key="5">
    <source>
        <dbReference type="ARBA" id="ARBA00023089"/>
    </source>
</evidence>
<evidence type="ECO:0000256" key="7">
    <source>
        <dbReference type="SAM" id="MobiDB-lite"/>
    </source>
</evidence>
<feature type="coiled-coil region" evidence="6">
    <location>
        <begin position="61"/>
        <end position="158"/>
    </location>
</feature>
<dbReference type="EMBL" id="JABWDY010007845">
    <property type="protein sequence ID" value="KAF5202619.1"/>
    <property type="molecule type" value="Genomic_DNA"/>
</dbReference>
<accession>A0A7J6WYU7</accession>
<dbReference type="OrthoDB" id="1911379at2759"/>
<keyword evidence="4 6" id="KW-0175">Coiled coil</keyword>
<dbReference type="PANTHER" id="PTHR33405">
    <property type="entry name" value="PROTEIN FLX-LIKE 2"/>
    <property type="match status" value="1"/>
</dbReference>
<dbReference type="InterPro" id="IPR040353">
    <property type="entry name" value="FLX/FLX-like"/>
</dbReference>
<evidence type="ECO:0000256" key="4">
    <source>
        <dbReference type="ARBA" id="ARBA00023054"/>
    </source>
</evidence>
<evidence type="ECO:0000313" key="9">
    <source>
        <dbReference type="Proteomes" id="UP000554482"/>
    </source>
</evidence>
<keyword evidence="9" id="KW-1185">Reference proteome</keyword>
<dbReference type="PANTHER" id="PTHR33405:SF4">
    <property type="entry name" value="PROTEIN FLX-LIKE 2"/>
    <property type="match status" value="1"/>
</dbReference>
<evidence type="ECO:0000256" key="2">
    <source>
        <dbReference type="ARBA" id="ARBA00022473"/>
    </source>
</evidence>
<feature type="region of interest" description="Disordered" evidence="7">
    <location>
        <begin position="274"/>
        <end position="300"/>
    </location>
</feature>
<comment type="caution">
    <text evidence="8">The sequence shown here is derived from an EMBL/GenBank/DDBJ whole genome shotgun (WGS) entry which is preliminary data.</text>
</comment>
<dbReference type="GO" id="GO:0030154">
    <property type="term" value="P:cell differentiation"/>
    <property type="evidence" value="ECO:0007669"/>
    <property type="project" value="UniProtKB-KW"/>
</dbReference>
<keyword evidence="5" id="KW-0287">Flowering</keyword>
<name>A0A7J6WYU7_THATH</name>
<dbReference type="AlphaFoldDB" id="A0A7J6WYU7"/>